<proteinExistence type="inferred from homology"/>
<sequence>MAKYLTISEAQAKLPELPDELTDDLAIVTNNGQPVMAVISYEQLTSLLETLDILSDSEFANRLKESITQAERGETISWEEAKRKLGL</sequence>
<evidence type="ECO:0000256" key="2">
    <source>
        <dbReference type="RuleBase" id="RU362080"/>
    </source>
</evidence>
<gene>
    <name evidence="3" type="ORF">H6G03_30505</name>
</gene>
<evidence type="ECO:0000256" key="1">
    <source>
        <dbReference type="ARBA" id="ARBA00009981"/>
    </source>
</evidence>
<reference evidence="3" key="1">
    <citation type="journal article" date="2015" name="ISME J.">
        <title>Draft Genome Sequence of Streptomyces incarnatus NRRL8089, which Produces the Nucleoside Antibiotic Sinefungin.</title>
        <authorList>
            <person name="Oshima K."/>
            <person name="Hattori M."/>
            <person name="Shimizu H."/>
            <person name="Fukuda K."/>
            <person name="Nemoto M."/>
            <person name="Inagaki K."/>
            <person name="Tamura T."/>
        </authorList>
    </citation>
    <scope>NUCLEOTIDE SEQUENCE</scope>
    <source>
        <strain evidence="3">FACHB-1375</strain>
    </source>
</reference>
<accession>A0A926VKD9</accession>
<name>A0A926VKD9_9CYAN</name>
<comment type="caution">
    <text evidence="3">The sequence shown here is derived from an EMBL/GenBank/DDBJ whole genome shotgun (WGS) entry which is preliminary data.</text>
</comment>
<dbReference type="InterPro" id="IPR051405">
    <property type="entry name" value="phD/YefM_antitoxin"/>
</dbReference>
<dbReference type="Gene3D" id="3.40.1620.10">
    <property type="entry name" value="YefM-like domain"/>
    <property type="match status" value="1"/>
</dbReference>
<dbReference type="EMBL" id="JACJPW010000118">
    <property type="protein sequence ID" value="MBD2185359.1"/>
    <property type="molecule type" value="Genomic_DNA"/>
</dbReference>
<keyword evidence="4" id="KW-1185">Reference proteome</keyword>
<dbReference type="PANTHER" id="PTHR33713">
    <property type="entry name" value="ANTITOXIN YAFN-RELATED"/>
    <property type="match status" value="1"/>
</dbReference>
<comment type="function">
    <text evidence="2">Antitoxin component of a type II toxin-antitoxin (TA) system.</text>
</comment>
<comment type="similarity">
    <text evidence="1 2">Belongs to the phD/YefM antitoxin family.</text>
</comment>
<organism evidence="3 4">
    <name type="scientific">Aerosakkonema funiforme FACHB-1375</name>
    <dbReference type="NCBI Taxonomy" id="2949571"/>
    <lineage>
        <taxon>Bacteria</taxon>
        <taxon>Bacillati</taxon>
        <taxon>Cyanobacteriota</taxon>
        <taxon>Cyanophyceae</taxon>
        <taxon>Oscillatoriophycideae</taxon>
        <taxon>Aerosakkonematales</taxon>
        <taxon>Aerosakkonemataceae</taxon>
        <taxon>Aerosakkonema</taxon>
    </lineage>
</organism>
<dbReference type="AlphaFoldDB" id="A0A926VKD9"/>
<dbReference type="SUPFAM" id="SSF143120">
    <property type="entry name" value="YefM-like"/>
    <property type="match status" value="1"/>
</dbReference>
<dbReference type="InterPro" id="IPR036165">
    <property type="entry name" value="YefM-like_sf"/>
</dbReference>
<reference evidence="3" key="2">
    <citation type="submission" date="2020-08" db="EMBL/GenBank/DDBJ databases">
        <authorList>
            <person name="Chen M."/>
            <person name="Teng W."/>
            <person name="Zhao L."/>
            <person name="Hu C."/>
            <person name="Zhou Y."/>
            <person name="Han B."/>
            <person name="Song L."/>
            <person name="Shu W."/>
        </authorList>
    </citation>
    <scope>NUCLEOTIDE SEQUENCE</scope>
    <source>
        <strain evidence="3">FACHB-1375</strain>
    </source>
</reference>
<evidence type="ECO:0000313" key="3">
    <source>
        <dbReference type="EMBL" id="MBD2185359.1"/>
    </source>
</evidence>
<dbReference type="RefSeq" id="WP_190473585.1">
    <property type="nucleotide sequence ID" value="NZ_JACJPW010000118.1"/>
</dbReference>
<dbReference type="InterPro" id="IPR006442">
    <property type="entry name" value="Antitoxin_Phd/YefM"/>
</dbReference>
<dbReference type="PANTHER" id="PTHR33713:SF6">
    <property type="entry name" value="ANTITOXIN YEFM"/>
    <property type="match status" value="1"/>
</dbReference>
<dbReference type="Pfam" id="PF02604">
    <property type="entry name" value="PhdYeFM_antitox"/>
    <property type="match status" value="1"/>
</dbReference>
<evidence type="ECO:0000313" key="4">
    <source>
        <dbReference type="Proteomes" id="UP000641646"/>
    </source>
</evidence>
<protein>
    <recommendedName>
        <fullName evidence="2">Antitoxin</fullName>
    </recommendedName>
</protein>
<dbReference type="Proteomes" id="UP000641646">
    <property type="component" value="Unassembled WGS sequence"/>
</dbReference>
<dbReference type="NCBIfam" id="TIGR01552">
    <property type="entry name" value="phd_fam"/>
    <property type="match status" value="1"/>
</dbReference>